<keyword evidence="5" id="KW-0496">Mitochondrion</keyword>
<evidence type="ECO:0000256" key="2">
    <source>
        <dbReference type="ARBA" id="ARBA00005453"/>
    </source>
</evidence>
<gene>
    <name evidence="9" type="primary">LOC101857655</name>
</gene>
<dbReference type="RefSeq" id="XP_005101713.1">
    <property type="nucleotide sequence ID" value="XM_005101656.3"/>
</dbReference>
<reference evidence="9" key="1">
    <citation type="submission" date="2025-08" db="UniProtKB">
        <authorList>
            <consortium name="RefSeq"/>
        </authorList>
    </citation>
    <scope>IDENTIFICATION</scope>
</reference>
<evidence type="ECO:0000256" key="1">
    <source>
        <dbReference type="ARBA" id="ARBA00004443"/>
    </source>
</evidence>
<dbReference type="Proteomes" id="UP000694888">
    <property type="component" value="Unplaced"/>
</dbReference>
<protein>
    <submittedName>
        <fullName evidence="9">COA8 family protein CBG23705, mitochondrial</fullName>
    </submittedName>
</protein>
<evidence type="ECO:0000256" key="3">
    <source>
        <dbReference type="ARBA" id="ARBA00022792"/>
    </source>
</evidence>
<dbReference type="PANTHER" id="PTHR31107:SF2">
    <property type="entry name" value="CYTOCHROME C OXIDASE ASSEMBLY FACTOR 8"/>
    <property type="match status" value="1"/>
</dbReference>
<proteinExistence type="inferred from homology"/>
<evidence type="ECO:0000256" key="4">
    <source>
        <dbReference type="ARBA" id="ARBA00022946"/>
    </source>
</evidence>
<evidence type="ECO:0000256" key="5">
    <source>
        <dbReference type="ARBA" id="ARBA00023128"/>
    </source>
</evidence>
<dbReference type="GeneID" id="101857655"/>
<evidence type="ECO:0000313" key="8">
    <source>
        <dbReference type="Proteomes" id="UP000694888"/>
    </source>
</evidence>
<accession>A0ABM0JUD7</accession>
<name>A0ABM0JUD7_APLCA</name>
<keyword evidence="8" id="KW-1185">Reference proteome</keyword>
<feature type="region of interest" description="Disordered" evidence="7">
    <location>
        <begin position="45"/>
        <end position="67"/>
    </location>
</feature>
<dbReference type="InterPro" id="IPR018796">
    <property type="entry name" value="COA8"/>
</dbReference>
<keyword evidence="4" id="KW-0809">Transit peptide</keyword>
<keyword evidence="3" id="KW-0999">Mitochondrion inner membrane</keyword>
<dbReference type="PANTHER" id="PTHR31107">
    <property type="entry name" value="APOPTOGENIC PROTEIN 1, MITOCHONDRIAL"/>
    <property type="match status" value="1"/>
</dbReference>
<evidence type="ECO:0000256" key="7">
    <source>
        <dbReference type="SAM" id="MobiDB-lite"/>
    </source>
</evidence>
<comment type="subcellular location">
    <subcellularLocation>
        <location evidence="1">Mitochondrion inner membrane</location>
        <topology evidence="1">Peripheral membrane protein</topology>
        <orientation evidence="1">Matrix side</orientation>
    </subcellularLocation>
</comment>
<evidence type="ECO:0000313" key="9">
    <source>
        <dbReference type="RefSeq" id="XP_005101713.1"/>
    </source>
</evidence>
<evidence type="ECO:0000256" key="6">
    <source>
        <dbReference type="ARBA" id="ARBA00023136"/>
    </source>
</evidence>
<sequence>MSLSRYIAGVPRSLNGPRAGLMKLKSRESRVMSVCLSTEGGVETEKKKLKISPEPPVGAKADMIGPPDPTSNIPPIRFYIPPNETATERDFRLRRKEVLEWNQEFWSKHNTKFFKEKELFIRQNMKQPMEGKKKKSLTPEEMSVFYRSFLNENRNSHFQYNKEWYKKNFSLLWPALKVTLIRWRRKVSGNAE</sequence>
<keyword evidence="6" id="KW-0472">Membrane</keyword>
<organism evidence="8 9">
    <name type="scientific">Aplysia californica</name>
    <name type="common">California sea hare</name>
    <dbReference type="NCBI Taxonomy" id="6500"/>
    <lineage>
        <taxon>Eukaryota</taxon>
        <taxon>Metazoa</taxon>
        <taxon>Spiralia</taxon>
        <taxon>Lophotrochozoa</taxon>
        <taxon>Mollusca</taxon>
        <taxon>Gastropoda</taxon>
        <taxon>Heterobranchia</taxon>
        <taxon>Euthyneura</taxon>
        <taxon>Tectipleura</taxon>
        <taxon>Aplysiida</taxon>
        <taxon>Aplysioidea</taxon>
        <taxon>Aplysiidae</taxon>
        <taxon>Aplysia</taxon>
    </lineage>
</organism>
<comment type="similarity">
    <text evidence="2">Belongs to the COA8 family.</text>
</comment>
<dbReference type="Pfam" id="PF10231">
    <property type="entry name" value="COA8"/>
    <property type="match status" value="1"/>
</dbReference>